<sequence>MPKPHRPGHDPLPAERLAEIRAAADSSPELRDLLGELDRIRPLFDSTLADNGVLLDQWARYAGVAPHPFLGLFCRTCRTEVKPGEEGCPRHDPTVIGRALYRMHEENRTLRGAQEAGRRALAMLDAALPLLAAVLNPVDHKEGCRPHDCRCACDRRQNCQDCHRCVCWRSECCAEKAIRWHAEDRWARLVAEAGLEPEGSAGAEEGPRCAVCLTLIAEHSGRICERPATRYC</sequence>
<dbReference type="AlphaFoldDB" id="A0A2N8TAY7"/>
<dbReference type="OrthoDB" id="4183730at2"/>
<gene>
    <name evidence="1" type="ORF">C1J00_43375</name>
</gene>
<proteinExistence type="predicted"/>
<evidence type="ECO:0000313" key="1">
    <source>
        <dbReference type="EMBL" id="PNG16188.1"/>
    </source>
</evidence>
<evidence type="ECO:0000313" key="2">
    <source>
        <dbReference type="Proteomes" id="UP000235943"/>
    </source>
</evidence>
<protein>
    <submittedName>
        <fullName evidence="1">Uncharacterized protein</fullName>
    </submittedName>
</protein>
<keyword evidence="2" id="KW-1185">Reference proteome</keyword>
<comment type="caution">
    <text evidence="1">The sequence shown here is derived from an EMBL/GenBank/DDBJ whole genome shotgun (WGS) entry which is preliminary data.</text>
</comment>
<organism evidence="1 2">
    <name type="scientific">Streptomyces cahuitamycinicus</name>
    <dbReference type="NCBI Taxonomy" id="2070367"/>
    <lineage>
        <taxon>Bacteria</taxon>
        <taxon>Bacillati</taxon>
        <taxon>Actinomycetota</taxon>
        <taxon>Actinomycetes</taxon>
        <taxon>Kitasatosporales</taxon>
        <taxon>Streptomycetaceae</taxon>
        <taxon>Streptomyces</taxon>
    </lineage>
</organism>
<accession>A0A2N8TAY7</accession>
<dbReference type="RefSeq" id="WP_102914232.1">
    <property type="nucleotide sequence ID" value="NZ_POUC01000850.1"/>
</dbReference>
<name>A0A2N8TAY7_9ACTN</name>
<dbReference type="EMBL" id="POUC01000850">
    <property type="protein sequence ID" value="PNG16188.1"/>
    <property type="molecule type" value="Genomic_DNA"/>
</dbReference>
<reference evidence="1 2" key="1">
    <citation type="submission" date="2018-01" db="EMBL/GenBank/DDBJ databases">
        <title>Draft genome sequence of Streptomyces sp. 13K301.</title>
        <authorList>
            <person name="Sahin N."/>
            <person name="Saygin H."/>
            <person name="Ay H."/>
        </authorList>
    </citation>
    <scope>NUCLEOTIDE SEQUENCE [LARGE SCALE GENOMIC DNA]</scope>
    <source>
        <strain evidence="1 2">13K301</strain>
    </source>
</reference>
<dbReference type="Proteomes" id="UP000235943">
    <property type="component" value="Unassembled WGS sequence"/>
</dbReference>